<evidence type="ECO:0000259" key="4">
    <source>
        <dbReference type="PROSITE" id="PS51517"/>
    </source>
</evidence>
<dbReference type="SUPFAM" id="SSF49417">
    <property type="entry name" value="p53-like transcription factors"/>
    <property type="match status" value="1"/>
</dbReference>
<evidence type="ECO:0000256" key="2">
    <source>
        <dbReference type="PROSITE-ProRule" id="PRU00850"/>
    </source>
</evidence>
<accession>A0A4T0FIF8</accession>
<dbReference type="PANTHER" id="PTHR35144:SF2">
    <property type="entry name" value="MEIOSIS-SPECIFIC TRANSCRIPTION FACTOR NDT80"/>
    <property type="match status" value="1"/>
</dbReference>
<keyword evidence="1 2" id="KW-0238">DNA-binding</keyword>
<proteinExistence type="predicted"/>
<dbReference type="Pfam" id="PF05224">
    <property type="entry name" value="NDT80_PhoG"/>
    <property type="match status" value="1"/>
</dbReference>
<dbReference type="Gene3D" id="2.60.40.1390">
    <property type="entry name" value="NDT80 DNA-binding domain"/>
    <property type="match status" value="1"/>
</dbReference>
<dbReference type="InterPro" id="IPR008967">
    <property type="entry name" value="p53-like_TF_DNA-bd_sf"/>
</dbReference>
<dbReference type="AlphaFoldDB" id="A0A4T0FIF8"/>
<dbReference type="EMBL" id="SPNW01000045">
    <property type="protein sequence ID" value="TIA87938.1"/>
    <property type="molecule type" value="Genomic_DNA"/>
</dbReference>
<sequence length="417" mass="46109">MNYPPSTPPQRSTLDDPPPLVNPFQDTSYYYPFTQLYSPTPAFTWLDSTTHDSPDTPCSAALDDSGYSTYSNYSNYSPTSHLDFDRFTLAEYNNQDTATTSIRLNDGSSDHFFGDSIRYADIFMPFRGDLIGVQPVINCSVDKGFIWQNGAQNTIATTYRRNFFQISTSVVLQPDQHTEMDNEDVETPVVLMDGEYIPVQSLSMGITASMYDDYAIIEDTVNLVQFSPAREKGPKRSPSRLQVQALISNDVHDSEAEVVRFERVQFERSTNRKHEMFRLTVTLEAELANGVQVDIGAVKSMPIVVRGRSPGHYPDDTYSGRALPRAKSTQTLRKKSSKSMRVSKSTPSLSCNKAVRRMSSITLDSINSASSASAAYSANTADTSTSTANTSCTSTSSHTKPTLQDLATACEMDTATL</sequence>
<gene>
    <name evidence="5" type="ORF">E3P99_02877</name>
</gene>
<feature type="domain" description="NDT80" evidence="4">
    <location>
        <begin position="64"/>
        <end position="317"/>
    </location>
</feature>
<dbReference type="InterPro" id="IPR024061">
    <property type="entry name" value="NDT80_DNA-bd_dom"/>
</dbReference>
<feature type="compositionally biased region" description="Low complexity" evidence="3">
    <location>
        <begin position="379"/>
        <end position="397"/>
    </location>
</feature>
<protein>
    <recommendedName>
        <fullName evidence="4">NDT80 domain-containing protein</fullName>
    </recommendedName>
</protein>
<dbReference type="PANTHER" id="PTHR35144">
    <property type="entry name" value="MEIOSIS-SPECIFIC TRANSCRIPTION FACTOR NDT80"/>
    <property type="match status" value="1"/>
</dbReference>
<keyword evidence="6" id="KW-1185">Reference proteome</keyword>
<evidence type="ECO:0000256" key="1">
    <source>
        <dbReference type="ARBA" id="ARBA00023125"/>
    </source>
</evidence>
<reference evidence="5 6" key="1">
    <citation type="submission" date="2019-03" db="EMBL/GenBank/DDBJ databases">
        <title>Sequencing 23 genomes of Wallemia ichthyophaga.</title>
        <authorList>
            <person name="Gostincar C."/>
        </authorList>
    </citation>
    <scope>NUCLEOTIDE SEQUENCE [LARGE SCALE GENOMIC DNA]</scope>
    <source>
        <strain evidence="5 6">EXF-5753</strain>
    </source>
</reference>
<evidence type="ECO:0000256" key="3">
    <source>
        <dbReference type="SAM" id="MobiDB-lite"/>
    </source>
</evidence>
<dbReference type="InterPro" id="IPR037141">
    <property type="entry name" value="NDT80_DNA-bd_dom_sf"/>
</dbReference>
<dbReference type="GO" id="GO:0045944">
    <property type="term" value="P:positive regulation of transcription by RNA polymerase II"/>
    <property type="evidence" value="ECO:0007669"/>
    <property type="project" value="TreeGrafter"/>
</dbReference>
<dbReference type="Proteomes" id="UP000310189">
    <property type="component" value="Unassembled WGS sequence"/>
</dbReference>
<name>A0A4T0FIF8_9BASI</name>
<feature type="DNA-binding region" description="NDT80" evidence="2">
    <location>
        <begin position="64"/>
        <end position="317"/>
    </location>
</feature>
<dbReference type="PROSITE" id="PS51517">
    <property type="entry name" value="NDT80"/>
    <property type="match status" value="1"/>
</dbReference>
<feature type="region of interest" description="Disordered" evidence="3">
    <location>
        <begin position="326"/>
        <end position="349"/>
    </location>
</feature>
<dbReference type="GO" id="GO:0000228">
    <property type="term" value="C:nuclear chromosome"/>
    <property type="evidence" value="ECO:0007669"/>
    <property type="project" value="TreeGrafter"/>
</dbReference>
<dbReference type="InterPro" id="IPR052605">
    <property type="entry name" value="Fungal_trans_regulator"/>
</dbReference>
<comment type="caution">
    <text evidence="5">The sequence shown here is derived from an EMBL/GenBank/DDBJ whole genome shotgun (WGS) entry which is preliminary data.</text>
</comment>
<dbReference type="GO" id="GO:0051321">
    <property type="term" value="P:meiotic cell cycle"/>
    <property type="evidence" value="ECO:0007669"/>
    <property type="project" value="TreeGrafter"/>
</dbReference>
<organism evidence="5 6">
    <name type="scientific">Wallemia hederae</name>
    <dbReference type="NCBI Taxonomy" id="1540922"/>
    <lineage>
        <taxon>Eukaryota</taxon>
        <taxon>Fungi</taxon>
        <taxon>Dikarya</taxon>
        <taxon>Basidiomycota</taxon>
        <taxon>Wallemiomycotina</taxon>
        <taxon>Wallemiomycetes</taxon>
        <taxon>Wallemiales</taxon>
        <taxon>Wallemiaceae</taxon>
        <taxon>Wallemia</taxon>
    </lineage>
</organism>
<dbReference type="GO" id="GO:0003700">
    <property type="term" value="F:DNA-binding transcription factor activity"/>
    <property type="evidence" value="ECO:0007669"/>
    <property type="project" value="UniProtKB-UniRule"/>
</dbReference>
<evidence type="ECO:0000313" key="6">
    <source>
        <dbReference type="Proteomes" id="UP000310189"/>
    </source>
</evidence>
<feature type="compositionally biased region" description="Low complexity" evidence="3">
    <location>
        <begin position="339"/>
        <end position="348"/>
    </location>
</feature>
<evidence type="ECO:0000313" key="5">
    <source>
        <dbReference type="EMBL" id="TIA87938.1"/>
    </source>
</evidence>
<dbReference type="OrthoDB" id="2288358at2759"/>
<feature type="region of interest" description="Disordered" evidence="3">
    <location>
        <begin position="379"/>
        <end position="400"/>
    </location>
</feature>
<dbReference type="GO" id="GO:0003677">
    <property type="term" value="F:DNA binding"/>
    <property type="evidence" value="ECO:0007669"/>
    <property type="project" value="UniProtKB-KW"/>
</dbReference>